<evidence type="ECO:0000256" key="2">
    <source>
        <dbReference type="ARBA" id="ARBA00022598"/>
    </source>
</evidence>
<feature type="binding site" evidence="6">
    <location>
        <position position="267"/>
    </location>
    <ligand>
        <name>Mg(2+)</name>
        <dbReference type="ChEBI" id="CHEBI:18420"/>
        <label>1</label>
    </ligand>
</feature>
<evidence type="ECO:0000256" key="4">
    <source>
        <dbReference type="HAMAP-Rule" id="MF_00047"/>
    </source>
</evidence>
<dbReference type="NCBIfam" id="NF002378">
    <property type="entry name" value="PRK01372.1"/>
    <property type="match status" value="1"/>
</dbReference>
<dbReference type="UniPathway" id="UPA00219"/>
<evidence type="ECO:0000259" key="8">
    <source>
        <dbReference type="PROSITE" id="PS50975"/>
    </source>
</evidence>
<dbReference type="AlphaFoldDB" id="A0A3E0VMU8"/>
<evidence type="ECO:0000256" key="3">
    <source>
        <dbReference type="ARBA" id="ARBA00023316"/>
    </source>
</evidence>
<dbReference type="GO" id="GO:0008716">
    <property type="term" value="F:D-alanine-D-alanine ligase activity"/>
    <property type="evidence" value="ECO:0007669"/>
    <property type="project" value="UniProtKB-UniRule"/>
</dbReference>
<dbReference type="SUPFAM" id="SSF56059">
    <property type="entry name" value="Glutathione synthetase ATP-binding domain-like"/>
    <property type="match status" value="1"/>
</dbReference>
<dbReference type="InterPro" id="IPR011761">
    <property type="entry name" value="ATP-grasp"/>
</dbReference>
<evidence type="ECO:0000256" key="1">
    <source>
        <dbReference type="ARBA" id="ARBA00010871"/>
    </source>
</evidence>
<dbReference type="InterPro" id="IPR013815">
    <property type="entry name" value="ATP_grasp_subdomain_1"/>
</dbReference>
<dbReference type="Proteomes" id="UP000256486">
    <property type="component" value="Unassembled WGS sequence"/>
</dbReference>
<name>A0A3E0VMU8_9MICO</name>
<keyword evidence="7" id="KW-0547">Nucleotide-binding</keyword>
<comment type="pathway">
    <text evidence="4">Cell wall biogenesis; peptidoglycan biosynthesis.</text>
</comment>
<dbReference type="GO" id="GO:0005737">
    <property type="term" value="C:cytoplasm"/>
    <property type="evidence" value="ECO:0007669"/>
    <property type="project" value="UniProtKB-SubCell"/>
</dbReference>
<comment type="catalytic activity">
    <reaction evidence="4">
        <text>2 D-alanine + ATP = D-alanyl-D-alanine + ADP + phosphate + H(+)</text>
        <dbReference type="Rhea" id="RHEA:11224"/>
        <dbReference type="ChEBI" id="CHEBI:15378"/>
        <dbReference type="ChEBI" id="CHEBI:30616"/>
        <dbReference type="ChEBI" id="CHEBI:43474"/>
        <dbReference type="ChEBI" id="CHEBI:57416"/>
        <dbReference type="ChEBI" id="CHEBI:57822"/>
        <dbReference type="ChEBI" id="CHEBI:456216"/>
        <dbReference type="EC" id="6.3.2.4"/>
    </reaction>
</comment>
<dbReference type="InterPro" id="IPR011095">
    <property type="entry name" value="Dala_Dala_lig_C"/>
</dbReference>
<feature type="active site" evidence="5">
    <location>
        <position position="20"/>
    </location>
</feature>
<comment type="subcellular location">
    <subcellularLocation>
        <location evidence="4">Cytoplasm</location>
    </subcellularLocation>
</comment>
<dbReference type="Gene3D" id="3.40.50.20">
    <property type="match status" value="1"/>
</dbReference>
<keyword evidence="3 4" id="KW-0961">Cell wall biogenesis/degradation</keyword>
<dbReference type="EMBL" id="NBWZ01000001">
    <property type="protein sequence ID" value="RFA11005.1"/>
    <property type="molecule type" value="Genomic_DNA"/>
</dbReference>
<dbReference type="EC" id="6.3.2.4" evidence="4"/>
<feature type="domain" description="ATP-grasp" evidence="8">
    <location>
        <begin position="106"/>
        <end position="313"/>
    </location>
</feature>
<comment type="cofactor">
    <cofactor evidence="6">
        <name>Mg(2+)</name>
        <dbReference type="ChEBI" id="CHEBI:18420"/>
    </cofactor>
    <cofactor evidence="6">
        <name>Mn(2+)</name>
        <dbReference type="ChEBI" id="CHEBI:29035"/>
    </cofactor>
    <text evidence="6">Binds 2 magnesium or manganese ions per subunit.</text>
</comment>
<sequence length="320" mass="33595">MTDTTAPRTVVVLAGGLSHERDVSLRSGRRVADSLISRGHRVTMREPDSTLLASLAAQSPDLVWPALHGASGEDGSLRALLDAQGLAYVGSEAAAAQLAWHKPTAKVLVARAGYQTPESITLPRETFRELGATQVLEGVLQHLGTPVVVKPAMGGSAQGVTVVTEAGDLPRAVVDAYTYGETALIERKVFGTEVSIGVIDTGSGPFALPAVEIVPRSGVYSFEARYSAGETQFFTPARLDDSVAEVASEAALAIHQTLGLRHLSRIDLIIDSEGTPWFLEANVLPGLTETSLVPQGILAAGLDLGAVYEAIGEVAIRDAR</sequence>
<dbReference type="HAMAP" id="MF_00047">
    <property type="entry name" value="Dala_Dala_lig"/>
    <property type="match status" value="1"/>
</dbReference>
<dbReference type="RefSeq" id="WP_116416379.1">
    <property type="nucleotide sequence ID" value="NZ_NBWZ01000001.1"/>
</dbReference>
<feature type="binding site" evidence="6">
    <location>
        <position position="280"/>
    </location>
    <ligand>
        <name>Mg(2+)</name>
        <dbReference type="ChEBI" id="CHEBI:18420"/>
        <label>1</label>
    </ligand>
</feature>
<dbReference type="GO" id="GO:0009252">
    <property type="term" value="P:peptidoglycan biosynthetic process"/>
    <property type="evidence" value="ECO:0007669"/>
    <property type="project" value="UniProtKB-UniRule"/>
</dbReference>
<dbReference type="PROSITE" id="PS50975">
    <property type="entry name" value="ATP_GRASP"/>
    <property type="match status" value="1"/>
</dbReference>
<feature type="binding site" evidence="6">
    <location>
        <position position="282"/>
    </location>
    <ligand>
        <name>Mg(2+)</name>
        <dbReference type="ChEBI" id="CHEBI:18420"/>
        <label>2</label>
    </ligand>
</feature>
<evidence type="ECO:0000313" key="10">
    <source>
        <dbReference type="Proteomes" id="UP000256486"/>
    </source>
</evidence>
<keyword evidence="6" id="KW-0460">Magnesium</keyword>
<accession>A0A3E0VMU8</accession>
<dbReference type="Gene3D" id="3.30.470.20">
    <property type="entry name" value="ATP-grasp fold, B domain"/>
    <property type="match status" value="1"/>
</dbReference>
<dbReference type="PIRSF" id="PIRSF039102">
    <property type="entry name" value="Ddl/VanB"/>
    <property type="match status" value="1"/>
</dbReference>
<feature type="binding site" evidence="6">
    <location>
        <position position="280"/>
    </location>
    <ligand>
        <name>Mg(2+)</name>
        <dbReference type="ChEBI" id="CHEBI:18420"/>
        <label>2</label>
    </ligand>
</feature>
<dbReference type="GO" id="GO:0046872">
    <property type="term" value="F:metal ion binding"/>
    <property type="evidence" value="ECO:0007669"/>
    <property type="project" value="UniProtKB-KW"/>
</dbReference>
<organism evidence="9 10">
    <name type="scientific">Subtercola boreus</name>
    <dbReference type="NCBI Taxonomy" id="120213"/>
    <lineage>
        <taxon>Bacteria</taxon>
        <taxon>Bacillati</taxon>
        <taxon>Actinomycetota</taxon>
        <taxon>Actinomycetes</taxon>
        <taxon>Micrococcales</taxon>
        <taxon>Microbacteriaceae</taxon>
        <taxon>Subtercola</taxon>
    </lineage>
</organism>
<reference evidence="9 10" key="1">
    <citation type="submission" date="2017-04" db="EMBL/GenBank/DDBJ databases">
        <title>Comparative genome analysis of Subtercola boreus.</title>
        <authorList>
            <person name="Cho Y.-J."/>
            <person name="Cho A."/>
            <person name="Kim O.-S."/>
            <person name="Lee J.-I."/>
        </authorList>
    </citation>
    <scope>NUCLEOTIDE SEQUENCE [LARGE SCALE GENOMIC DNA]</scope>
    <source>
        <strain evidence="9 10">K300</strain>
    </source>
</reference>
<dbReference type="GO" id="GO:0071555">
    <property type="term" value="P:cell wall organization"/>
    <property type="evidence" value="ECO:0007669"/>
    <property type="project" value="UniProtKB-KW"/>
</dbReference>
<dbReference type="OrthoDB" id="9813261at2"/>
<evidence type="ECO:0000256" key="5">
    <source>
        <dbReference type="PIRSR" id="PIRSR039102-1"/>
    </source>
</evidence>
<keyword evidence="6" id="KW-0464">Manganese</keyword>
<proteinExistence type="inferred from homology"/>
<evidence type="ECO:0000256" key="6">
    <source>
        <dbReference type="PIRSR" id="PIRSR039102-3"/>
    </source>
</evidence>
<comment type="similarity">
    <text evidence="1 4">Belongs to the D-alanine--D-alanine ligase family.</text>
</comment>
<protein>
    <recommendedName>
        <fullName evidence="4">D-alanine--D-alanine ligase</fullName>
        <ecNumber evidence="4">6.3.2.4</ecNumber>
    </recommendedName>
    <alternativeName>
        <fullName evidence="4">D-Ala-D-Ala ligase</fullName>
    </alternativeName>
    <alternativeName>
        <fullName evidence="4">D-alanylalanine synthetase</fullName>
    </alternativeName>
</protein>
<evidence type="ECO:0000256" key="7">
    <source>
        <dbReference type="PROSITE-ProRule" id="PRU00409"/>
    </source>
</evidence>
<comment type="function">
    <text evidence="4">Cell wall formation.</text>
</comment>
<dbReference type="Gene3D" id="3.30.1490.20">
    <property type="entry name" value="ATP-grasp fold, A domain"/>
    <property type="match status" value="1"/>
</dbReference>
<dbReference type="GO" id="GO:0005524">
    <property type="term" value="F:ATP binding"/>
    <property type="evidence" value="ECO:0007669"/>
    <property type="project" value="UniProtKB-UniRule"/>
</dbReference>
<dbReference type="InterPro" id="IPR005905">
    <property type="entry name" value="D_ala_D_ala"/>
</dbReference>
<feature type="active site" evidence="5">
    <location>
        <position position="291"/>
    </location>
</feature>
<keyword evidence="4" id="KW-0133">Cell shape</keyword>
<gene>
    <name evidence="4" type="primary">ddl</name>
    <name evidence="9" type="ORF">B7R54_18635</name>
</gene>
<dbReference type="InterPro" id="IPR016185">
    <property type="entry name" value="PreATP-grasp_dom_sf"/>
</dbReference>
<dbReference type="GO" id="GO:0008360">
    <property type="term" value="P:regulation of cell shape"/>
    <property type="evidence" value="ECO:0007669"/>
    <property type="project" value="UniProtKB-KW"/>
</dbReference>
<dbReference type="PANTHER" id="PTHR23132">
    <property type="entry name" value="D-ALANINE--D-ALANINE LIGASE"/>
    <property type="match status" value="1"/>
</dbReference>
<dbReference type="Pfam" id="PF07478">
    <property type="entry name" value="Dala_Dala_lig_C"/>
    <property type="match status" value="1"/>
</dbReference>
<keyword evidence="7" id="KW-0067">ATP-binding</keyword>
<keyword evidence="6" id="KW-0479">Metal-binding</keyword>
<keyword evidence="4" id="KW-0573">Peptidoglycan synthesis</keyword>
<comment type="caution">
    <text evidence="9">The sequence shown here is derived from an EMBL/GenBank/DDBJ whole genome shotgun (WGS) entry which is preliminary data.</text>
</comment>
<keyword evidence="4" id="KW-0963">Cytoplasm</keyword>
<keyword evidence="2 4" id="KW-0436">Ligase</keyword>
<feature type="active site" evidence="5">
    <location>
        <position position="156"/>
    </location>
</feature>
<keyword evidence="10" id="KW-1185">Reference proteome</keyword>
<evidence type="ECO:0000313" key="9">
    <source>
        <dbReference type="EMBL" id="RFA11005.1"/>
    </source>
</evidence>
<dbReference type="SUPFAM" id="SSF52440">
    <property type="entry name" value="PreATP-grasp domain"/>
    <property type="match status" value="1"/>
</dbReference>
<dbReference type="PANTHER" id="PTHR23132:SF23">
    <property type="entry name" value="D-ALANINE--D-ALANINE LIGASE B"/>
    <property type="match status" value="1"/>
</dbReference>